<proteinExistence type="predicted"/>
<protein>
    <recommendedName>
        <fullName evidence="6">N-acetylmuramoyl-L-alanine amidase family protein</fullName>
    </recommendedName>
</protein>
<evidence type="ECO:0000256" key="1">
    <source>
        <dbReference type="ARBA" id="ARBA00022737"/>
    </source>
</evidence>
<accession>A0ABV2FWL8</accession>
<feature type="region of interest" description="Disordered" evidence="3">
    <location>
        <begin position="241"/>
        <end position="279"/>
    </location>
</feature>
<dbReference type="PROSITE" id="PS51170">
    <property type="entry name" value="CW"/>
    <property type="match status" value="1"/>
</dbReference>
<dbReference type="Pfam" id="PF19127">
    <property type="entry name" value="Choline_bind_3"/>
    <property type="match status" value="1"/>
</dbReference>
<reference evidence="4 5" key="1">
    <citation type="submission" date="2024-06" db="EMBL/GenBank/DDBJ databases">
        <title>Genomic Encyclopedia of Type Strains, Phase IV (KMG-IV): sequencing the most valuable type-strain genomes for metagenomic binning, comparative biology and taxonomic classification.</title>
        <authorList>
            <person name="Goeker M."/>
        </authorList>
    </citation>
    <scope>NUCLEOTIDE SEQUENCE [LARGE SCALE GENOMIC DNA]</scope>
    <source>
        <strain evidence="4 5">DSM 19261</strain>
    </source>
</reference>
<dbReference type="Proteomes" id="UP001549200">
    <property type="component" value="Unassembled WGS sequence"/>
</dbReference>
<dbReference type="InterPro" id="IPR018337">
    <property type="entry name" value="Cell_wall/Cho-bd_repeat"/>
</dbReference>
<comment type="caution">
    <text evidence="4">The sequence shown here is derived from an EMBL/GenBank/DDBJ whole genome shotgun (WGS) entry which is preliminary data.</text>
</comment>
<evidence type="ECO:0008006" key="6">
    <source>
        <dbReference type="Google" id="ProtNLM"/>
    </source>
</evidence>
<evidence type="ECO:0000313" key="4">
    <source>
        <dbReference type="EMBL" id="MET3570416.1"/>
    </source>
</evidence>
<keyword evidence="5" id="KW-1185">Reference proteome</keyword>
<dbReference type="Pfam" id="PF01473">
    <property type="entry name" value="Choline_bind_1"/>
    <property type="match status" value="1"/>
</dbReference>
<organism evidence="4 5">
    <name type="scientific">Enterocloster citroniae</name>
    <dbReference type="NCBI Taxonomy" id="358743"/>
    <lineage>
        <taxon>Bacteria</taxon>
        <taxon>Bacillati</taxon>
        <taxon>Bacillota</taxon>
        <taxon>Clostridia</taxon>
        <taxon>Lachnospirales</taxon>
        <taxon>Lachnospiraceae</taxon>
        <taxon>Enterocloster</taxon>
    </lineage>
</organism>
<feature type="compositionally biased region" description="Polar residues" evidence="3">
    <location>
        <begin position="270"/>
        <end position="279"/>
    </location>
</feature>
<name>A0ABV2FWL8_9FIRM</name>
<evidence type="ECO:0000313" key="5">
    <source>
        <dbReference type="Proteomes" id="UP001549200"/>
    </source>
</evidence>
<keyword evidence="1" id="KW-0677">Repeat</keyword>
<evidence type="ECO:0000256" key="3">
    <source>
        <dbReference type="SAM" id="MobiDB-lite"/>
    </source>
</evidence>
<dbReference type="SUPFAM" id="SSF69360">
    <property type="entry name" value="Cell wall binding repeat"/>
    <property type="match status" value="1"/>
</dbReference>
<gene>
    <name evidence="4" type="ORF">ABID13_002043</name>
</gene>
<dbReference type="EMBL" id="JBEPLZ010000006">
    <property type="protein sequence ID" value="MET3570416.1"/>
    <property type="molecule type" value="Genomic_DNA"/>
</dbReference>
<evidence type="ECO:0000256" key="2">
    <source>
        <dbReference type="PROSITE-ProRule" id="PRU00591"/>
    </source>
</evidence>
<dbReference type="Gene3D" id="2.10.270.10">
    <property type="entry name" value="Cholin Binding"/>
    <property type="match status" value="2"/>
</dbReference>
<feature type="repeat" description="Cell wall-binding" evidence="2">
    <location>
        <begin position="357"/>
        <end position="376"/>
    </location>
</feature>
<sequence>MKNTVIMGGLGVTGRRRYVCKGVKMAAAAGLCLAVWWSAATAVYADEAIKSVAVAVTSSVVANGDGGSVSATADSTKYHVVSCDFINGKSQWKAGDIPKVSIELAAEEGYYFNSINASGAHIRGADYVTSKKSDAKRSLTMTVKLKGVKGTLDRVEDAYWEEKPLGKARWAKVEGASSYEVKLFCDGSMVYHVPRTNSVSYDFFPYMTEAGDYYFKVRAVARSESESDYLKAGDWAESENQEITRKDAQAAGKRSVSTGVKGVNEKDGTGPQSQAPGWVQDQNGWWYKNEDGTYPVGKWNMIGDKWYLFDMNGYMLTGWQWKNDREYYLTSNGDMVTGWFQYNRIWYYLDPEQGKLTGTWLQQGDDWYYLNPDGSMATGWLLSQGSWYYLDPRDGRMVKDQVVGEYYIGQNGIWAP</sequence>